<evidence type="ECO:0000313" key="3">
    <source>
        <dbReference type="Proteomes" id="UP000011668"/>
    </source>
</evidence>
<keyword evidence="3" id="KW-1185">Reference proteome</keyword>
<feature type="compositionally biased region" description="Basic and acidic residues" evidence="1">
    <location>
        <begin position="77"/>
        <end position="98"/>
    </location>
</feature>
<feature type="region of interest" description="Disordered" evidence="1">
    <location>
        <begin position="1"/>
        <end position="21"/>
    </location>
</feature>
<comment type="caution">
    <text evidence="2">The sequence shown here is derived from an EMBL/GenBank/DDBJ whole genome shotgun (WGS) entry which is preliminary data.</text>
</comment>
<accession>L8WV45</accession>
<dbReference type="Proteomes" id="UP000011668">
    <property type="component" value="Unassembled WGS sequence"/>
</dbReference>
<gene>
    <name evidence="2" type="ORF">AG1IA_03969</name>
</gene>
<dbReference type="HOGENOM" id="CLU_2110619_0_0_1"/>
<feature type="region of interest" description="Disordered" evidence="1">
    <location>
        <begin position="40"/>
        <end position="115"/>
    </location>
</feature>
<evidence type="ECO:0000256" key="1">
    <source>
        <dbReference type="SAM" id="MobiDB-lite"/>
    </source>
</evidence>
<sequence>MGDMRCEMGSGRIGWGRESGEMAGRRRQRACSMVVLGTNQAGRRGCREAGGRLSRTNGAGPGESGTKVGNVTGRSGVEWRERRDKWGEAESRQGEMNRRCKRTAMEAGRSIRHAG</sequence>
<protein>
    <submittedName>
        <fullName evidence="2">Uncharacterized protein</fullName>
    </submittedName>
</protein>
<evidence type="ECO:0000313" key="2">
    <source>
        <dbReference type="EMBL" id="ELU42001.1"/>
    </source>
</evidence>
<reference evidence="2 3" key="1">
    <citation type="journal article" date="2013" name="Nat. Commun.">
        <title>The evolution and pathogenic mechanisms of the rice sheath blight pathogen.</title>
        <authorList>
            <person name="Zheng A."/>
            <person name="Lin R."/>
            <person name="Xu L."/>
            <person name="Qin P."/>
            <person name="Tang C."/>
            <person name="Ai P."/>
            <person name="Zhang D."/>
            <person name="Liu Y."/>
            <person name="Sun Z."/>
            <person name="Feng H."/>
            <person name="Wang Y."/>
            <person name="Chen Y."/>
            <person name="Liang X."/>
            <person name="Fu R."/>
            <person name="Li Q."/>
            <person name="Zhang J."/>
            <person name="Yu X."/>
            <person name="Xie Z."/>
            <person name="Ding L."/>
            <person name="Guan P."/>
            <person name="Tang J."/>
            <person name="Liang Y."/>
            <person name="Wang S."/>
            <person name="Deng Q."/>
            <person name="Li S."/>
            <person name="Zhu J."/>
            <person name="Wang L."/>
            <person name="Liu H."/>
            <person name="Li P."/>
        </authorList>
    </citation>
    <scope>NUCLEOTIDE SEQUENCE [LARGE SCALE GENOMIC DNA]</scope>
    <source>
        <strain evidence="3">AG-1 IA</strain>
    </source>
</reference>
<proteinExistence type="predicted"/>
<dbReference type="EMBL" id="AFRT01000951">
    <property type="protein sequence ID" value="ELU42001.1"/>
    <property type="molecule type" value="Genomic_DNA"/>
</dbReference>
<name>L8WV45_THACA</name>
<organism evidence="2 3">
    <name type="scientific">Thanatephorus cucumeris (strain AG1-IA)</name>
    <name type="common">Rice sheath blight fungus</name>
    <name type="synonym">Rhizoctonia solani</name>
    <dbReference type="NCBI Taxonomy" id="983506"/>
    <lineage>
        <taxon>Eukaryota</taxon>
        <taxon>Fungi</taxon>
        <taxon>Dikarya</taxon>
        <taxon>Basidiomycota</taxon>
        <taxon>Agaricomycotina</taxon>
        <taxon>Agaricomycetes</taxon>
        <taxon>Cantharellales</taxon>
        <taxon>Ceratobasidiaceae</taxon>
        <taxon>Rhizoctonia</taxon>
        <taxon>Rhizoctonia solani AG-1</taxon>
    </lineage>
</organism>
<dbReference type="AlphaFoldDB" id="L8WV45"/>